<gene>
    <name evidence="1" type="ORF">Manna_001</name>
</gene>
<reference evidence="1" key="1">
    <citation type="submission" date="2024-07" db="EMBL/GenBank/DDBJ databases">
        <title>Biological characterization and genomic analysis of Salmonella infecting phages.</title>
        <authorList>
            <person name="Prasanth M."/>
            <person name="Oppong K."/>
            <person name="Young R."/>
        </authorList>
    </citation>
    <scope>NUCLEOTIDE SEQUENCE</scope>
</reference>
<accession>A0AB39CA05</accession>
<dbReference type="EMBL" id="PP987310">
    <property type="protein sequence ID" value="XDJ03490.1"/>
    <property type="molecule type" value="Genomic_DNA"/>
</dbReference>
<dbReference type="SUPFAM" id="SSF55874">
    <property type="entry name" value="ATPase domain of HSP90 chaperone/DNA topoisomerase II/histidine kinase"/>
    <property type="match status" value="1"/>
</dbReference>
<evidence type="ECO:0000313" key="1">
    <source>
        <dbReference type="EMBL" id="XDJ03490.1"/>
    </source>
</evidence>
<proteinExistence type="predicted"/>
<sequence length="725" mass="82824">MIITTEKETILGNGSKSKAFSITASPKVFKILSSDLYTNKIRAVVRELITNMIDAHALNGNPEKFIIQVPGRLDPRFVCRDFGPGMSDFDIQGDDNSPGLYNSYFSSSKAESNDFIGGFGLGSKSPFSYTDTFSITSYHKGEIRGYVAYMDGDGPQIKPTFVKEMGPDDKTGIEIVVPVEEKDFRNFAYEVSYIMRPFKDLAIINGLDREIDYFPDFDDYYGVNPERYWPDRGGLYAIYGGIVYPIDGVIRDRNWLSIRNEVNYIKFPMGSLDIAPSREALSLDDRTRKNIIERVKELSEKAFNEDVKRFKESTSPRHTYRELMKMGYSARDYMISNSVKFTTKNLSYKKMQSMFEPDSKLCNAGVVYEVNLDPRLKRIKQSHETSAVASSYRLFGINTTKINIVIDNIKNRVNIVRGLARALDDSEFNNTLNIHHNERLLFINPEVESQIDLLPDIMAMFESDEVNIHYLSEIEALVKSYIPKVVKSKAPRPKAATAFKFEIKDGRWEKEELFTLTSEADEITGYVAYMHRSDIFSMDGTTSLCHPSMNILIRMANLIGINEFYVIRPLLQKKVKELGQCQCIFEALRDLYVDAFDDVDYDKYVGYSSSAKRYIDKIIKYPELDFMMKYFSVDEVSEEYTRLANMVSSLQGVYFNGGRDTIGHDIWTVTNLFDVLSNNASKNSDKMVAEFTKKFRIVSDFIGYRNSLSDDEVSQIAKTMKALAA</sequence>
<protein>
    <submittedName>
        <fullName evidence="1">RIIA lysis inhibitor</fullName>
    </submittedName>
</protein>
<name>A0AB39CA05_9CAUD</name>
<organism evidence="1">
    <name type="scientific">Salmonella phage Manna</name>
    <dbReference type="NCBI Taxonomy" id="3234042"/>
    <lineage>
        <taxon>Viruses</taxon>
        <taxon>Duplodnaviria</taxon>
        <taxon>Heunggongvirae</taxon>
        <taxon>Uroviricota</taxon>
        <taxon>Caudoviricetes</taxon>
        <taxon>Pantevenvirales</taxon>
        <taxon>Straboviridae</taxon>
        <taxon>Tevenvirinae</taxon>
        <taxon>Tequatrovirus</taxon>
    </lineage>
</organism>
<dbReference type="Gene3D" id="3.30.565.10">
    <property type="entry name" value="Histidine kinase-like ATPase, C-terminal domain"/>
    <property type="match status" value="1"/>
</dbReference>
<dbReference type="InterPro" id="IPR036890">
    <property type="entry name" value="HATPase_C_sf"/>
</dbReference>